<keyword evidence="4 8" id="KW-1133">Transmembrane helix</keyword>
<keyword evidence="10" id="KW-1185">Reference proteome</keyword>
<dbReference type="RefSeq" id="XP_060283865.1">
    <property type="nucleotide sequence ID" value="XM_060427747.1"/>
</dbReference>
<evidence type="ECO:0000256" key="8">
    <source>
        <dbReference type="SAM" id="Phobius"/>
    </source>
</evidence>
<dbReference type="Proteomes" id="UP001244011">
    <property type="component" value="Unassembled WGS sequence"/>
</dbReference>
<evidence type="ECO:0000256" key="3">
    <source>
        <dbReference type="ARBA" id="ARBA00022824"/>
    </source>
</evidence>
<comment type="subcellular location">
    <subcellularLocation>
        <location evidence="1">Endoplasmic reticulum membrane</location>
        <topology evidence="1">Multi-pass membrane protein</topology>
    </subcellularLocation>
</comment>
<feature type="compositionally biased region" description="Basic residues" evidence="7">
    <location>
        <begin position="328"/>
        <end position="339"/>
    </location>
</feature>
<feature type="compositionally biased region" description="Basic and acidic residues" evidence="7">
    <location>
        <begin position="379"/>
        <end position="412"/>
    </location>
</feature>
<dbReference type="PANTHER" id="PTHR21212">
    <property type="entry name" value="BERNARDINELLI-SEIP CONGENITAL LIPODYSTROPHY 2 HOMOLOG BSCL2 PROTEIN"/>
    <property type="match status" value="1"/>
</dbReference>
<evidence type="ECO:0000256" key="2">
    <source>
        <dbReference type="ARBA" id="ARBA00022692"/>
    </source>
</evidence>
<name>A0AAJ0FHF5_9PEZI</name>
<keyword evidence="2 8" id="KW-0812">Transmembrane</keyword>
<dbReference type="GO" id="GO:0140042">
    <property type="term" value="P:lipid droplet formation"/>
    <property type="evidence" value="ECO:0007669"/>
    <property type="project" value="UniProtKB-ARBA"/>
</dbReference>
<dbReference type="AlphaFoldDB" id="A0AAJ0FHF5"/>
<evidence type="ECO:0000256" key="1">
    <source>
        <dbReference type="ARBA" id="ARBA00004477"/>
    </source>
</evidence>
<comment type="caution">
    <text evidence="9">The sequence shown here is derived from an EMBL/GenBank/DDBJ whole genome shotgun (WGS) entry which is preliminary data.</text>
</comment>
<dbReference type="PANTHER" id="PTHR21212:SF0">
    <property type="entry name" value="SEIPIN"/>
    <property type="match status" value="1"/>
</dbReference>
<evidence type="ECO:0000313" key="10">
    <source>
        <dbReference type="Proteomes" id="UP001244011"/>
    </source>
</evidence>
<sequence>MDIAREGDSPNIRTAKRSLLNSILVAISLVLLYALAAFAYLLFYQNYLPDQITTVPIHLQYGYGQHPYGIASLEAKNLKDNQLYDITASLTLPRSPANLERGNFMAAMYLLDRDGTAPPKKPETTAAMLKPVEMPGSLEMPYLLTSPFPDPLRLFSDRRILHASRRPALIPYADPLVSRASRVLFLLYYLAFPHIAESTVLEIPMAEGVSFSSGGGSGPPPILFPSSVFIELRAGQALQVYEASVTLRARLTGLRWLMWQYRIATFFVLTTAFWACEVLSAVVMWMALSSLGSSSSSSSPMPAPGPRSLLEMLSEGEDSTETEGGNKSKAKRHAKVLRKAKDKAKGVEWGRGKDFMMALPADIKRDEIDGRNDPFPTDARGKDVEDRATADAPHKEDKDSDSADAPHKEDSGLKGLHAARLADMSPFTWADAYVDDEKDEGYVGMGTGYSADERVISRRQPLTPWATASAG</sequence>
<dbReference type="GeneID" id="85310934"/>
<evidence type="ECO:0000256" key="7">
    <source>
        <dbReference type="SAM" id="MobiDB-lite"/>
    </source>
</evidence>
<feature type="region of interest" description="Disordered" evidence="7">
    <location>
        <begin position="366"/>
        <end position="417"/>
    </location>
</feature>
<dbReference type="InterPro" id="IPR009617">
    <property type="entry name" value="Seipin"/>
</dbReference>
<proteinExistence type="predicted"/>
<reference evidence="9" key="1">
    <citation type="submission" date="2023-06" db="EMBL/GenBank/DDBJ databases">
        <title>Genome-scale phylogeny and comparative genomics of the fungal order Sordariales.</title>
        <authorList>
            <consortium name="Lawrence Berkeley National Laboratory"/>
            <person name="Hensen N."/>
            <person name="Bonometti L."/>
            <person name="Westerberg I."/>
            <person name="Brannstrom I.O."/>
            <person name="Guillou S."/>
            <person name="Cros-Aarteil S."/>
            <person name="Calhoun S."/>
            <person name="Haridas S."/>
            <person name="Kuo A."/>
            <person name="Mondo S."/>
            <person name="Pangilinan J."/>
            <person name="Riley R."/>
            <person name="Labutti K."/>
            <person name="Andreopoulos B."/>
            <person name="Lipzen A."/>
            <person name="Chen C."/>
            <person name="Yanf M."/>
            <person name="Daum C."/>
            <person name="Ng V."/>
            <person name="Clum A."/>
            <person name="Steindorff A."/>
            <person name="Ohm R."/>
            <person name="Martin F."/>
            <person name="Silar P."/>
            <person name="Natvig D."/>
            <person name="Lalanne C."/>
            <person name="Gautier V."/>
            <person name="Ament-Velasquez S.L."/>
            <person name="Kruys A."/>
            <person name="Hutchinson M.I."/>
            <person name="Powell A.J."/>
            <person name="Barry K."/>
            <person name="Miller A.N."/>
            <person name="Grigoriev I.V."/>
            <person name="Debuchy R."/>
            <person name="Gladieux P."/>
            <person name="Thoren M.H."/>
            <person name="Johannesson H."/>
        </authorList>
    </citation>
    <scope>NUCLEOTIDE SEQUENCE</scope>
    <source>
        <strain evidence="9">8032-3</strain>
    </source>
</reference>
<keyword evidence="6 8" id="KW-0472">Membrane</keyword>
<dbReference type="GO" id="GO:0005789">
    <property type="term" value="C:endoplasmic reticulum membrane"/>
    <property type="evidence" value="ECO:0007669"/>
    <property type="project" value="UniProtKB-SubCell"/>
</dbReference>
<feature type="region of interest" description="Disordered" evidence="7">
    <location>
        <begin position="293"/>
        <end position="339"/>
    </location>
</feature>
<feature type="transmembrane region" description="Helical" evidence="8">
    <location>
        <begin position="263"/>
        <end position="288"/>
    </location>
</feature>
<evidence type="ECO:0000313" key="9">
    <source>
        <dbReference type="EMBL" id="KAK1767652.1"/>
    </source>
</evidence>
<keyword evidence="5" id="KW-0443">Lipid metabolism</keyword>
<dbReference type="EMBL" id="MU839007">
    <property type="protein sequence ID" value="KAK1767652.1"/>
    <property type="molecule type" value="Genomic_DNA"/>
</dbReference>
<feature type="transmembrane region" description="Helical" evidence="8">
    <location>
        <begin position="20"/>
        <end position="43"/>
    </location>
</feature>
<evidence type="ECO:0000256" key="5">
    <source>
        <dbReference type="ARBA" id="ARBA00023098"/>
    </source>
</evidence>
<dbReference type="GO" id="GO:0006629">
    <property type="term" value="P:lipid metabolic process"/>
    <property type="evidence" value="ECO:0007669"/>
    <property type="project" value="UniProtKB-KW"/>
</dbReference>
<dbReference type="Pfam" id="PF06775">
    <property type="entry name" value="Seipin"/>
    <property type="match status" value="1"/>
</dbReference>
<gene>
    <name evidence="9" type="ORF">QBC33DRAFT_536876</name>
</gene>
<protein>
    <submittedName>
        <fullName evidence="9">Adipose-regulatory protein-domain-containing protein</fullName>
    </submittedName>
</protein>
<accession>A0AAJ0FHF5</accession>
<evidence type="ECO:0000256" key="4">
    <source>
        <dbReference type="ARBA" id="ARBA00022989"/>
    </source>
</evidence>
<dbReference type="CDD" id="cd23995">
    <property type="entry name" value="Seipin_BSCL2_like"/>
    <property type="match status" value="1"/>
</dbReference>
<organism evidence="9 10">
    <name type="scientific">Phialemonium atrogriseum</name>
    <dbReference type="NCBI Taxonomy" id="1093897"/>
    <lineage>
        <taxon>Eukaryota</taxon>
        <taxon>Fungi</taxon>
        <taxon>Dikarya</taxon>
        <taxon>Ascomycota</taxon>
        <taxon>Pezizomycotina</taxon>
        <taxon>Sordariomycetes</taxon>
        <taxon>Sordariomycetidae</taxon>
        <taxon>Cephalothecales</taxon>
        <taxon>Cephalothecaceae</taxon>
        <taxon>Phialemonium</taxon>
    </lineage>
</organism>
<evidence type="ECO:0000256" key="6">
    <source>
        <dbReference type="ARBA" id="ARBA00023136"/>
    </source>
</evidence>
<keyword evidence="3" id="KW-0256">Endoplasmic reticulum</keyword>